<dbReference type="CDD" id="cd21223">
    <property type="entry name" value="CH_ASPM_rpt1"/>
    <property type="match status" value="1"/>
</dbReference>
<dbReference type="SUPFAM" id="SSF47576">
    <property type="entry name" value="Calponin-homology domain, CH-domain"/>
    <property type="match status" value="1"/>
</dbReference>
<proteinExistence type="predicted"/>
<reference evidence="6 7" key="1">
    <citation type="submission" date="2024-04" db="EMBL/GenBank/DDBJ databases">
        <title>Phyllosticta paracitricarpa is synonymous to the EU quarantine fungus P. citricarpa based on phylogenomic analyses.</title>
        <authorList>
            <consortium name="Lawrence Berkeley National Laboratory"/>
            <person name="Van Ingen-Buijs V.A."/>
            <person name="Van Westerhoven A.C."/>
            <person name="Haridas S."/>
            <person name="Skiadas P."/>
            <person name="Martin F."/>
            <person name="Groenewald J.Z."/>
            <person name="Crous P.W."/>
            <person name="Seidl M.F."/>
        </authorList>
    </citation>
    <scope>NUCLEOTIDE SEQUENCE [LARGE SCALE GENOMIC DNA]</scope>
    <source>
        <strain evidence="6 7">CBS 122670</strain>
    </source>
</reference>
<sequence length="1075" mass="119040">MNRYAQATPCPAPSPLSTLAHQNNAKARSLGTFHDDATTNIDFTVQSKQDILNVKPRKRATRTKKAPAFDPSTDIWLDDAIPQSPQRGRKSSPQHTKYSASRSRSRGSKKPTTLAQPPQRLPVPPAPTKEDGIMGQRRRRVSALLAEKGLTPSISKSGSNTRDGEQKKKQLEIQKDPRRRTIYVPSDDTTIMTIHPGAYKCNGRLMDFTANLGVLPEEKSAAKPPVSKEKTAARKSIAAAPKRAPLQKSSRSLQGTSIAEDIMGSGIGKENVPPGLVVKPEKELSNGLKYTPEIVKNRVSKSVKVEPMRVKKTQSTSQLTVATRIGPSRKRQSSENIQIEKPSKALKAHRNATPARAPLGDKTNKNMAASKSPKPRILNRQQAKPASKLSVPLLVQKIQKVDEKYKIISNDLSSPALYEDNWLSYQEVAITQLVNKLFDSVDLTSQDLAQEDGGLRRMLLSVYQEPAMPVLYKRIQASLIYGALSIPCDLLSKAIRLKDDVGLRRKYLKLFVDTYDPFILAAALEAIVGRQLPSQSRLSTSKTQSDGETRRIRALKKTNQDFLDTFFVRHEDAIRVKTGTGTISSIARGQKKENNDFGSHGWSWRRTVLRSLMLVLLLDKGKTRNIVNLPLFQSGSPYKSSNAVLQQLASMLFPSLGDVSRPLSHLNYELKCVQAPLEEYSYRIDNLATDMRDGVMLTRLVEVLLYTPATLPTQKDITVTMPTGDVLTSTFKVDDKDYWILSQHLKLPCVGRTQKLFNVQVALSALGGIKGAAGRAAKDIKAENIVDGHREKTLGLLWALVGKWGLEMLVDWAELSRETLRHREKFYAHKGDDDCRDPYSESEPESEYETGAAGMTSLAKHTARLKAWAHGIARLQGLRVANLTTSFADDRVLEAIVDQYLPCFPSAVTSNPSTGDASSLKTKLKAVGCSDSFISLYTPSTTASAARPIPSKDFTTTTLAFLASRLLPASRAHRAACKIQRWYRLRLARREATRRVVLMRLAAHCATVVQTRDKVVGAAVVLQRAWRRVLDTRIGRLIGDVLGFQAAARGWAVRRKLAPSKGGKVKRRENVRGGW</sequence>
<name>A0ABR1LG38_9PEZI</name>
<evidence type="ECO:0000313" key="6">
    <source>
        <dbReference type="EMBL" id="KAK7533659.1"/>
    </source>
</evidence>
<evidence type="ECO:0000256" key="2">
    <source>
        <dbReference type="ARBA" id="ARBA00022490"/>
    </source>
</evidence>
<evidence type="ECO:0000256" key="4">
    <source>
        <dbReference type="ARBA" id="ARBA00022860"/>
    </source>
</evidence>
<accession>A0ABR1LG38</accession>
<dbReference type="InterPro" id="IPR036872">
    <property type="entry name" value="CH_dom_sf"/>
</dbReference>
<evidence type="ECO:0000313" key="7">
    <source>
        <dbReference type="Proteomes" id="UP001365128"/>
    </source>
</evidence>
<feature type="compositionally biased region" description="Basic residues" evidence="5">
    <location>
        <begin position="55"/>
        <end position="65"/>
    </location>
</feature>
<dbReference type="PANTHER" id="PTHR22706">
    <property type="entry name" value="ASSEMBLY FACTOR FOR SPINDLE MICROTUBULES"/>
    <property type="match status" value="1"/>
</dbReference>
<gene>
    <name evidence="6" type="ORF">IWX46DRAFT_317869</name>
</gene>
<dbReference type="Pfam" id="PF00612">
    <property type="entry name" value="IQ"/>
    <property type="match status" value="1"/>
</dbReference>
<dbReference type="InterPro" id="IPR000048">
    <property type="entry name" value="IQ_motif_EF-hand-BS"/>
</dbReference>
<dbReference type="Proteomes" id="UP001365128">
    <property type="component" value="Unassembled WGS sequence"/>
</dbReference>
<feature type="compositionally biased region" description="Basic and acidic residues" evidence="5">
    <location>
        <begin position="162"/>
        <end position="176"/>
    </location>
</feature>
<dbReference type="PANTHER" id="PTHR22706:SF1">
    <property type="entry name" value="ASSEMBLY FACTOR FOR SPINDLE MICROTUBULES"/>
    <property type="match status" value="1"/>
</dbReference>
<feature type="region of interest" description="Disordered" evidence="5">
    <location>
        <begin position="831"/>
        <end position="852"/>
    </location>
</feature>
<evidence type="ECO:0008006" key="8">
    <source>
        <dbReference type="Google" id="ProtNLM"/>
    </source>
</evidence>
<keyword evidence="3" id="KW-0677">Repeat</keyword>
<feature type="region of interest" description="Disordered" evidence="5">
    <location>
        <begin position="308"/>
        <end position="384"/>
    </location>
</feature>
<dbReference type="InterPro" id="IPR051185">
    <property type="entry name" value="ASPM"/>
</dbReference>
<comment type="subcellular location">
    <subcellularLocation>
        <location evidence="1">Cytoplasm</location>
    </subcellularLocation>
</comment>
<dbReference type="PROSITE" id="PS50096">
    <property type="entry name" value="IQ"/>
    <property type="match status" value="1"/>
</dbReference>
<feature type="region of interest" description="Disordered" evidence="5">
    <location>
        <begin position="49"/>
        <end position="178"/>
    </location>
</feature>
<feature type="region of interest" description="Disordered" evidence="5">
    <location>
        <begin position="1"/>
        <end position="23"/>
    </location>
</feature>
<keyword evidence="2" id="KW-0963">Cytoplasm</keyword>
<evidence type="ECO:0000256" key="1">
    <source>
        <dbReference type="ARBA" id="ARBA00004496"/>
    </source>
</evidence>
<evidence type="ECO:0000256" key="5">
    <source>
        <dbReference type="SAM" id="MobiDB-lite"/>
    </source>
</evidence>
<keyword evidence="4" id="KW-0112">Calmodulin-binding</keyword>
<comment type="caution">
    <text evidence="6">The sequence shown here is derived from an EMBL/GenBank/DDBJ whole genome shotgun (WGS) entry which is preliminary data.</text>
</comment>
<organism evidence="6 7">
    <name type="scientific">Phyllosticta citricarpa</name>
    <dbReference type="NCBI Taxonomy" id="55181"/>
    <lineage>
        <taxon>Eukaryota</taxon>
        <taxon>Fungi</taxon>
        <taxon>Dikarya</taxon>
        <taxon>Ascomycota</taxon>
        <taxon>Pezizomycotina</taxon>
        <taxon>Dothideomycetes</taxon>
        <taxon>Dothideomycetes incertae sedis</taxon>
        <taxon>Botryosphaeriales</taxon>
        <taxon>Phyllostictaceae</taxon>
        <taxon>Phyllosticta</taxon>
    </lineage>
</organism>
<dbReference type="EMBL" id="JBBPDW010000044">
    <property type="protein sequence ID" value="KAK7533659.1"/>
    <property type="molecule type" value="Genomic_DNA"/>
</dbReference>
<keyword evidence="7" id="KW-1185">Reference proteome</keyword>
<feature type="compositionally biased region" description="Polar residues" evidence="5">
    <location>
        <begin position="152"/>
        <end position="161"/>
    </location>
</feature>
<dbReference type="Gene3D" id="1.10.418.10">
    <property type="entry name" value="Calponin-like domain"/>
    <property type="match status" value="1"/>
</dbReference>
<evidence type="ECO:0000256" key="3">
    <source>
        <dbReference type="ARBA" id="ARBA00022737"/>
    </source>
</evidence>
<protein>
    <recommendedName>
        <fullName evidence="8">Calponin-homology (CH) domain-containing protein</fullName>
    </recommendedName>
</protein>